<sequence>MSGSVQQLPFELDAGTHEEVGALRIRGDVRVKPAGTGAKQPVLVILHGFKGFKDWGFFPYAAERFAAEGYYTVTFNFSCSGVGETDFDELEKFAVNTYTREQEDVSLLLEALKNGRLPGAEHADLSQVYLLGHSKGGGGSIIYAADHPADIAGVITWNGIARADLFDDIFKREIAEHGVAFVANARTKQEMPIRAVFYEDLRANEERFDVPARLAGLKLPVLQLQGDQDSPRLREGFQRLKEAAPQHQPLTIDGGNHTFGAVHPFSGTTPYLEAALRVSLHFLEGLRRKRQQAAE</sequence>
<dbReference type="SUPFAM" id="SSF53474">
    <property type="entry name" value="alpha/beta-Hydrolases"/>
    <property type="match status" value="1"/>
</dbReference>
<dbReference type="EMBL" id="CP002869">
    <property type="protein sequence ID" value="AEI41060.1"/>
    <property type="molecule type" value="Genomic_DNA"/>
</dbReference>
<feature type="domain" description="Serine aminopeptidase S33" evidence="1">
    <location>
        <begin position="40"/>
        <end position="158"/>
    </location>
</feature>
<reference evidence="3" key="1">
    <citation type="submission" date="2011-06" db="EMBL/GenBank/DDBJ databases">
        <title>Complete genome sequence of Paenibacillus mucilaginosus KNP414.</title>
        <authorList>
            <person name="Wang J."/>
            <person name="Hu S."/>
            <person name="Hu X."/>
            <person name="Zhang B."/>
            <person name="Dong D."/>
            <person name="Zhang S."/>
            <person name="Zhao K."/>
            <person name="Wu D."/>
        </authorList>
    </citation>
    <scope>NUCLEOTIDE SEQUENCE [LARGE SCALE GENOMIC DNA]</scope>
    <source>
        <strain evidence="3">KNP414</strain>
    </source>
</reference>
<organism evidence="2 3">
    <name type="scientific">Paenibacillus mucilaginosus (strain KNP414)</name>
    <dbReference type="NCBI Taxonomy" id="1036673"/>
    <lineage>
        <taxon>Bacteria</taxon>
        <taxon>Bacillati</taxon>
        <taxon>Bacillota</taxon>
        <taxon>Bacilli</taxon>
        <taxon>Bacillales</taxon>
        <taxon>Paenibacillaceae</taxon>
        <taxon>Paenibacillus</taxon>
    </lineage>
</organism>
<dbReference type="PANTHER" id="PTHR22946">
    <property type="entry name" value="DIENELACTONE HYDROLASE DOMAIN-CONTAINING PROTEIN-RELATED"/>
    <property type="match status" value="1"/>
</dbReference>
<dbReference type="InterPro" id="IPR029058">
    <property type="entry name" value="AB_hydrolase_fold"/>
</dbReference>
<dbReference type="KEGG" id="pms:KNP414_02499"/>
<dbReference type="AlphaFoldDB" id="F8F875"/>
<protein>
    <recommendedName>
        <fullName evidence="1">Serine aminopeptidase S33 domain-containing protein</fullName>
    </recommendedName>
</protein>
<evidence type="ECO:0000313" key="2">
    <source>
        <dbReference type="EMBL" id="AEI41060.1"/>
    </source>
</evidence>
<evidence type="ECO:0000259" key="1">
    <source>
        <dbReference type="Pfam" id="PF12146"/>
    </source>
</evidence>
<reference evidence="2 3" key="2">
    <citation type="journal article" date="2013" name="Genome Announc.">
        <title>Genome Sequence of Growth-Improving Paenibacillus mucilaginosus Strain KNP414.</title>
        <authorList>
            <person name="Lu J.J."/>
            <person name="Wang J.F."/>
            <person name="Hu X.F."/>
        </authorList>
    </citation>
    <scope>NUCLEOTIDE SEQUENCE [LARGE SCALE GENOMIC DNA]</scope>
    <source>
        <strain evidence="2 3">KNP414</strain>
    </source>
</reference>
<dbReference type="Gene3D" id="3.40.50.1820">
    <property type="entry name" value="alpha/beta hydrolase"/>
    <property type="match status" value="1"/>
</dbReference>
<dbReference type="PATRIC" id="fig|1036673.3.peg.2262"/>
<dbReference type="HOGENOM" id="CLU_086603_0_0_9"/>
<dbReference type="Pfam" id="PF12146">
    <property type="entry name" value="Hydrolase_4"/>
    <property type="match status" value="1"/>
</dbReference>
<gene>
    <name evidence="2" type="ordered locus">KNP414_02499</name>
</gene>
<dbReference type="InterPro" id="IPR050261">
    <property type="entry name" value="FrsA_esterase"/>
</dbReference>
<dbReference type="Proteomes" id="UP000006620">
    <property type="component" value="Chromosome"/>
</dbReference>
<accession>F8F875</accession>
<proteinExistence type="predicted"/>
<dbReference type="RefSeq" id="WP_013916221.1">
    <property type="nucleotide sequence ID" value="NC_015690.1"/>
</dbReference>
<dbReference type="InterPro" id="IPR022742">
    <property type="entry name" value="Hydrolase_4"/>
</dbReference>
<name>F8F875_PAEMK</name>
<evidence type="ECO:0000313" key="3">
    <source>
        <dbReference type="Proteomes" id="UP000006620"/>
    </source>
</evidence>